<evidence type="ECO:0000313" key="4">
    <source>
        <dbReference type="Proteomes" id="UP001501442"/>
    </source>
</evidence>
<dbReference type="InterPro" id="IPR009003">
    <property type="entry name" value="Peptidase_S1_PA"/>
</dbReference>
<keyword evidence="4" id="KW-1185">Reference proteome</keyword>
<feature type="region of interest" description="Disordered" evidence="1">
    <location>
        <begin position="1395"/>
        <end position="1426"/>
    </location>
</feature>
<name>A0ABP8UQA7_9ACTN</name>
<evidence type="ECO:0000259" key="2">
    <source>
        <dbReference type="Pfam" id="PF20703"/>
    </source>
</evidence>
<dbReference type="Proteomes" id="UP001501442">
    <property type="component" value="Unassembled WGS sequence"/>
</dbReference>
<accession>A0ABP8UQA7</accession>
<dbReference type="SUPFAM" id="SSF50494">
    <property type="entry name" value="Trypsin-like serine proteases"/>
    <property type="match status" value="1"/>
</dbReference>
<dbReference type="Gene3D" id="2.120.10.30">
    <property type="entry name" value="TolB, C-terminal domain"/>
    <property type="match status" value="1"/>
</dbReference>
<evidence type="ECO:0000256" key="1">
    <source>
        <dbReference type="SAM" id="MobiDB-lite"/>
    </source>
</evidence>
<dbReference type="SUPFAM" id="SSF52540">
    <property type="entry name" value="P-loop containing nucleoside triphosphate hydrolases"/>
    <property type="match status" value="1"/>
</dbReference>
<sequence>MTSVGPEAATGLGPTALDAAMLRIHDANGDPVGGGFLVTPELALTCAHVVSAALGTDDGTRPDASARLRLDLPLLPTAPSAEASVEHWVPAAEQGRATGTPGDVAVLRLHGSPPGARPIRLVEARDLWGHPARAFGFPLGRPGGVWHSGVLRSRQADGWVQVDLAGAGYRISGGFSGGAVWDESLVGAVGMMAVAEAGEPPVSYLIPTEALMAAWPPLRGLVLPPSPFRGLAAFQEADAGVFHGREKESDDLAAMVRAERRVCLVGPSGSGKSSLALAGVVPRLRAEGFAVAVLRPGSGSSPLSALASALLPLIEPDLGATERLLRLPGLRDALAQGGLADLVPQVLRDTGRNRLLIVVDQFEELLAQETEAVDALADVLFTGALPDAVSVLTTLRADFLETALAHPRIAPVVRSPVYVLGAMSEEDLRRVVTAPVAAIPGVAYEARLVDRILSDTGAEPGALSLLGFTLDLLWRQQSGGRLTHAAYEELGEVPGALSAYAERVWAESVPVSEEPDAKRLFTRLIGLPIGSTTATRRTALRSEMSAEEWDIARRLAATRLLVTDRDGEGVETVELAHEALISGWDRLGAWVADDRSFLAWRESLRHDVDRWNGAGRTPDLLPTSSALELADRWPGERAAYLSDAERDYLRQGRLHRRTRVRRRRALLSGLAGLVALALVLGSLFAYQRHVSAELDALADSRALVQASADEAYLDPAQSVMLALAAYRTSPTQEARNALLRAYLKYSWSDRTLSGLLGQVGRIHASRDGSVLLARTRQGTATLFTHAADGRVRQRRLDSDTQVDFPVVAPGGERVAFVNIDGSVEWYDVRDAGRGQVGGPHRLPAAPEVAEDSFADNRADMSADGELLASESSAHVVWWDLRTGGGPRRVPAPAHNDGTVWFGPDSRTVLTGVYDSGSSHTESVVAVDLLTGAKRTVATGVSGFGVSGDGGVVSFCRTGSGGAAVAARRVSDGAPLGRPYTQKGESVCQLAATDVTGHRVAIGGASSMSLIDLDEGRQISQIHLPDGVYASYYPRLAATARGPMLIGTADTQISYTLLPSGPGSLDVGGAALTPDGGRIVYVAKDGSRLQLRTTGGTERLLADAALAKPYHVPDKTDVIRFDRAGRLLADREGESLIAVRDAASLRPTARITVPPPPAGTASSSLLTYFFDRADRLVTVSGTRIQLWDPRDGRRLAEFDATSLHPTVAGGVPQLYVSGYTTGDEVMVLAGGDRTVRVLDLRTGRLRPDMTIGTDTIGILYDPSGRYFAVLRHGSVVELWRRHPLRRELGPLPSLGDDVFVARFLGTHGRFLLASNNAVRVYRVGARAYEQSYDFGGASDTISGPHYQFIDASRDGRTVLYANGDDAGGPLVLDPEAWARRLCQVIGYRDFTPDERAGLPVPLPGRPACPSTGGAADVSSRGTSSHRP</sequence>
<protein>
    <recommendedName>
        <fullName evidence="2">Novel STAND NTPase 1 domain-containing protein</fullName>
    </recommendedName>
</protein>
<evidence type="ECO:0000313" key="3">
    <source>
        <dbReference type="EMBL" id="GAA4635488.1"/>
    </source>
</evidence>
<dbReference type="SUPFAM" id="SSF63829">
    <property type="entry name" value="Calcium-dependent phosphotriesterase"/>
    <property type="match status" value="1"/>
</dbReference>
<dbReference type="Gene3D" id="2.130.10.10">
    <property type="entry name" value="YVTN repeat-like/Quinoprotein amine dehydrogenase"/>
    <property type="match status" value="1"/>
</dbReference>
<dbReference type="SUPFAM" id="SSF82171">
    <property type="entry name" value="DPP6 N-terminal domain-like"/>
    <property type="match status" value="1"/>
</dbReference>
<reference evidence="4" key="1">
    <citation type="journal article" date="2019" name="Int. J. Syst. Evol. Microbiol.">
        <title>The Global Catalogue of Microorganisms (GCM) 10K type strain sequencing project: providing services to taxonomists for standard genome sequencing and annotation.</title>
        <authorList>
            <consortium name="The Broad Institute Genomics Platform"/>
            <consortium name="The Broad Institute Genome Sequencing Center for Infectious Disease"/>
            <person name="Wu L."/>
            <person name="Ma J."/>
        </authorList>
    </citation>
    <scope>NUCLEOTIDE SEQUENCE [LARGE SCALE GENOMIC DNA]</scope>
    <source>
        <strain evidence="4">JCM 17939</strain>
    </source>
</reference>
<proteinExistence type="predicted"/>
<dbReference type="InterPro" id="IPR011042">
    <property type="entry name" value="6-blade_b-propeller_TolB-like"/>
</dbReference>
<gene>
    <name evidence="3" type="ORF">GCM10023196_081180</name>
</gene>
<dbReference type="EMBL" id="BAABHK010000015">
    <property type="protein sequence ID" value="GAA4635488.1"/>
    <property type="molecule type" value="Genomic_DNA"/>
</dbReference>
<dbReference type="InterPro" id="IPR027417">
    <property type="entry name" value="P-loop_NTPase"/>
</dbReference>
<feature type="domain" description="Novel STAND NTPase 1" evidence="2">
    <location>
        <begin position="227"/>
        <end position="618"/>
    </location>
</feature>
<dbReference type="InterPro" id="IPR015943">
    <property type="entry name" value="WD40/YVTN_repeat-like_dom_sf"/>
</dbReference>
<dbReference type="Pfam" id="PF20703">
    <property type="entry name" value="nSTAND1"/>
    <property type="match status" value="1"/>
</dbReference>
<dbReference type="CDD" id="cd00267">
    <property type="entry name" value="ABC_ATPase"/>
    <property type="match status" value="1"/>
</dbReference>
<dbReference type="InterPro" id="IPR049052">
    <property type="entry name" value="nSTAND1"/>
</dbReference>
<comment type="caution">
    <text evidence="3">The sequence shown here is derived from an EMBL/GenBank/DDBJ whole genome shotgun (WGS) entry which is preliminary data.</text>
</comment>
<dbReference type="RefSeq" id="WP_345438445.1">
    <property type="nucleotide sequence ID" value="NZ_BAABHK010000015.1"/>
</dbReference>
<organism evidence="3 4">
    <name type="scientific">Actinoallomurus vinaceus</name>
    <dbReference type="NCBI Taxonomy" id="1080074"/>
    <lineage>
        <taxon>Bacteria</taxon>
        <taxon>Bacillati</taxon>
        <taxon>Actinomycetota</taxon>
        <taxon>Actinomycetes</taxon>
        <taxon>Streptosporangiales</taxon>
        <taxon>Thermomonosporaceae</taxon>
        <taxon>Actinoallomurus</taxon>
    </lineage>
</organism>